<dbReference type="Pfam" id="PF04397">
    <property type="entry name" value="LytTR"/>
    <property type="match status" value="1"/>
</dbReference>
<feature type="domain" description="Response regulatory" evidence="4">
    <location>
        <begin position="39"/>
        <end position="154"/>
    </location>
</feature>
<evidence type="ECO:0000259" key="5">
    <source>
        <dbReference type="PROSITE" id="PS50930"/>
    </source>
</evidence>
<keyword evidence="6" id="KW-0238">DNA-binding</keyword>
<feature type="domain" description="HTH LytTR-type" evidence="5">
    <location>
        <begin position="171"/>
        <end position="262"/>
    </location>
</feature>
<sequence>MCSEVLFVMITVKSFKKIFLKTVGSFGKDRLQKGGKTMRIILVDDDKKELETLRTCLQDLIGTSLEITEYCSGEEFLAAWGKSNCDLIILDIYMKELTGIDVARKIREKDENVRLVFGTTSNDFAAESYEVHACDYLRKPFTRESVGKMLDRLNLEEMDRARSISLPDGQMILLRDIIYIDVDSHRLTIHSKKAGDYVTRLPFGEMEKLLEGYPYFYSPSRGVVVNFYEVSDQKEDVFVMSDGTWIPISRRKAKETLEKYSAFCFQLIREGGV</sequence>
<name>A0A391P1P3_9FIRM</name>
<dbReference type="SMART" id="SM00448">
    <property type="entry name" value="REC"/>
    <property type="match status" value="1"/>
</dbReference>
<dbReference type="InterPro" id="IPR001789">
    <property type="entry name" value="Sig_transdc_resp-reg_receiver"/>
</dbReference>
<accession>A0A391P1P3</accession>
<evidence type="ECO:0000313" key="7">
    <source>
        <dbReference type="Proteomes" id="UP000265643"/>
    </source>
</evidence>
<dbReference type="EMBL" id="BHGK01000001">
    <property type="protein sequence ID" value="GCA67355.1"/>
    <property type="molecule type" value="Genomic_DNA"/>
</dbReference>
<dbReference type="SUPFAM" id="SSF52172">
    <property type="entry name" value="CheY-like"/>
    <property type="match status" value="1"/>
</dbReference>
<dbReference type="PANTHER" id="PTHR37299:SF1">
    <property type="entry name" value="STAGE 0 SPORULATION PROTEIN A HOMOLOG"/>
    <property type="match status" value="1"/>
</dbReference>
<evidence type="ECO:0000256" key="2">
    <source>
        <dbReference type="ARBA" id="ARBA00024867"/>
    </source>
</evidence>
<proteinExistence type="predicted"/>
<dbReference type="InterPro" id="IPR046947">
    <property type="entry name" value="LytR-like"/>
</dbReference>
<keyword evidence="7" id="KW-1185">Reference proteome</keyword>
<dbReference type="SMART" id="SM00850">
    <property type="entry name" value="LytTR"/>
    <property type="match status" value="1"/>
</dbReference>
<feature type="modified residue" description="4-aspartylphosphate" evidence="3">
    <location>
        <position position="91"/>
    </location>
</feature>
<reference evidence="7" key="1">
    <citation type="submission" date="2018-09" db="EMBL/GenBank/DDBJ databases">
        <title>Draft Genome Sequence of Mediterraneibacter sp. KCTC 15684.</title>
        <authorList>
            <person name="Kim J.S."/>
            <person name="Han K.I."/>
            <person name="Suh M.K."/>
            <person name="Lee K.C."/>
            <person name="Eom M.K."/>
            <person name="Lee J.H."/>
            <person name="Park S.H."/>
            <person name="Kang S.W."/>
            <person name="Park J.E."/>
            <person name="Oh B.S."/>
            <person name="Yu S.Y."/>
            <person name="Choi S.H."/>
            <person name="Lee D.H."/>
            <person name="Yoon H."/>
            <person name="Kim B."/>
            <person name="Yang S.J."/>
            <person name="Lee J.S."/>
        </authorList>
    </citation>
    <scope>NUCLEOTIDE SEQUENCE [LARGE SCALE GENOMIC DNA]</scope>
    <source>
        <strain evidence="7">KCTC 15684</strain>
    </source>
</reference>
<dbReference type="Pfam" id="PF00072">
    <property type="entry name" value="Response_reg"/>
    <property type="match status" value="1"/>
</dbReference>
<dbReference type="CDD" id="cd00156">
    <property type="entry name" value="REC"/>
    <property type="match status" value="1"/>
</dbReference>
<dbReference type="Proteomes" id="UP000265643">
    <property type="component" value="Unassembled WGS sequence"/>
</dbReference>
<protein>
    <recommendedName>
        <fullName evidence="1">Stage 0 sporulation protein A homolog</fullName>
    </recommendedName>
</protein>
<evidence type="ECO:0000256" key="1">
    <source>
        <dbReference type="ARBA" id="ARBA00018672"/>
    </source>
</evidence>
<dbReference type="Gene3D" id="2.40.50.1020">
    <property type="entry name" value="LytTr DNA-binding domain"/>
    <property type="match status" value="1"/>
</dbReference>
<dbReference type="PROSITE" id="PS50110">
    <property type="entry name" value="RESPONSE_REGULATORY"/>
    <property type="match status" value="1"/>
</dbReference>
<dbReference type="PANTHER" id="PTHR37299">
    <property type="entry name" value="TRANSCRIPTIONAL REGULATOR-RELATED"/>
    <property type="match status" value="1"/>
</dbReference>
<dbReference type="InterPro" id="IPR011006">
    <property type="entry name" value="CheY-like_superfamily"/>
</dbReference>
<organism evidence="6 7">
    <name type="scientific">Mediterraneibacter butyricigenes</name>
    <dbReference type="NCBI Taxonomy" id="2316025"/>
    <lineage>
        <taxon>Bacteria</taxon>
        <taxon>Bacillati</taxon>
        <taxon>Bacillota</taxon>
        <taxon>Clostridia</taxon>
        <taxon>Lachnospirales</taxon>
        <taxon>Lachnospiraceae</taxon>
        <taxon>Mediterraneibacter</taxon>
    </lineage>
</organism>
<evidence type="ECO:0000256" key="3">
    <source>
        <dbReference type="PROSITE-ProRule" id="PRU00169"/>
    </source>
</evidence>
<comment type="caution">
    <text evidence="6">The sequence shown here is derived from an EMBL/GenBank/DDBJ whole genome shotgun (WGS) entry which is preliminary data.</text>
</comment>
<gene>
    <name evidence="6" type="ORF">KGMB01110_17910</name>
</gene>
<dbReference type="Gene3D" id="3.40.50.2300">
    <property type="match status" value="1"/>
</dbReference>
<dbReference type="InterPro" id="IPR007492">
    <property type="entry name" value="LytTR_DNA-bd_dom"/>
</dbReference>
<evidence type="ECO:0000313" key="6">
    <source>
        <dbReference type="EMBL" id="GCA67355.1"/>
    </source>
</evidence>
<dbReference type="AlphaFoldDB" id="A0A391P1P3"/>
<dbReference type="GO" id="GO:0000156">
    <property type="term" value="F:phosphorelay response regulator activity"/>
    <property type="evidence" value="ECO:0007669"/>
    <property type="project" value="InterPro"/>
</dbReference>
<comment type="function">
    <text evidence="2">May play the central regulatory role in sporulation. It may be an element of the effector pathway responsible for the activation of sporulation genes in response to nutritional stress. Spo0A may act in concert with spo0H (a sigma factor) to control the expression of some genes that are critical to the sporulation process.</text>
</comment>
<evidence type="ECO:0000259" key="4">
    <source>
        <dbReference type="PROSITE" id="PS50110"/>
    </source>
</evidence>
<keyword evidence="3" id="KW-0597">Phosphoprotein</keyword>
<dbReference type="GO" id="GO:0003677">
    <property type="term" value="F:DNA binding"/>
    <property type="evidence" value="ECO:0007669"/>
    <property type="project" value="UniProtKB-KW"/>
</dbReference>
<dbReference type="PROSITE" id="PS50930">
    <property type="entry name" value="HTH_LYTTR"/>
    <property type="match status" value="1"/>
</dbReference>